<dbReference type="EMBL" id="WBOT01000001">
    <property type="protein sequence ID" value="KAB2335073.1"/>
    <property type="molecule type" value="Genomic_DNA"/>
</dbReference>
<comment type="caution">
    <text evidence="1">The sequence shown here is derived from an EMBL/GenBank/DDBJ whole genome shotgun (WGS) entry which is preliminary data.</text>
</comment>
<dbReference type="OrthoDB" id="2081658at2"/>
<name>A0A7V7RPC7_9BACI</name>
<dbReference type="AlphaFoldDB" id="A0A7V7RPC7"/>
<evidence type="ECO:0000313" key="1">
    <source>
        <dbReference type="EMBL" id="KAB2335073.1"/>
    </source>
</evidence>
<organism evidence="1 2">
    <name type="scientific">Bacillus mesophilum</name>
    <dbReference type="NCBI Taxonomy" id="1071718"/>
    <lineage>
        <taxon>Bacteria</taxon>
        <taxon>Bacillati</taxon>
        <taxon>Bacillota</taxon>
        <taxon>Bacilli</taxon>
        <taxon>Bacillales</taxon>
        <taxon>Bacillaceae</taxon>
        <taxon>Bacillus</taxon>
    </lineage>
</organism>
<sequence length="142" mass="16733">MNESYTVEDFLDDLRKRDVPLPLSLTKMLPIQIEKSIDTEKVIAFYAKNMVKDFDEDKQFYFFLRDKLIELSIVNKQMQFKNINQPIFEITFIPAQNGTASAVLKLSFNNREDIIFNSLEDSNPMWNDTYINSLNEIYKTLT</sequence>
<accession>A0A7V7RPC7</accession>
<dbReference type="Proteomes" id="UP000441354">
    <property type="component" value="Unassembled WGS sequence"/>
</dbReference>
<dbReference type="Pfam" id="PF13048">
    <property type="entry name" value="DUF3908"/>
    <property type="match status" value="1"/>
</dbReference>
<evidence type="ECO:0000313" key="2">
    <source>
        <dbReference type="Proteomes" id="UP000441354"/>
    </source>
</evidence>
<protein>
    <submittedName>
        <fullName evidence="1">DUF3908 domain-containing protein</fullName>
    </submittedName>
</protein>
<gene>
    <name evidence="1" type="ORF">F7732_00415</name>
</gene>
<dbReference type="RefSeq" id="WP_151571757.1">
    <property type="nucleotide sequence ID" value="NZ_WBOT01000001.1"/>
</dbReference>
<dbReference type="InterPro" id="IPR025020">
    <property type="entry name" value="DUF3908"/>
</dbReference>
<reference evidence="1 2" key="1">
    <citation type="journal article" date="2014" name="Arch. Microbiol.">
        <title>Bacillus mesophilum sp. nov., strain IITR-54T, a novel 4-chlorobiphenyl dechlorinating bacterium.</title>
        <authorList>
            <person name="Manickam N."/>
            <person name="Singh N.K."/>
            <person name="Bajaj A."/>
            <person name="Kumar R.M."/>
            <person name="Kaur G."/>
            <person name="Kaur N."/>
            <person name="Bala M."/>
            <person name="Kumar A."/>
            <person name="Mayilraj S."/>
        </authorList>
    </citation>
    <scope>NUCLEOTIDE SEQUENCE [LARGE SCALE GENOMIC DNA]</scope>
    <source>
        <strain evidence="1 2">IITR-54</strain>
    </source>
</reference>
<keyword evidence="2" id="KW-1185">Reference proteome</keyword>
<proteinExistence type="predicted"/>